<evidence type="ECO:0000313" key="2">
    <source>
        <dbReference type="EMBL" id="VEJ36004.1"/>
    </source>
</evidence>
<reference evidence="2 3" key="1">
    <citation type="submission" date="2018-12" db="EMBL/GenBank/DDBJ databases">
        <authorList>
            <consortium name="Pathogen Informatics"/>
        </authorList>
    </citation>
    <scope>NUCLEOTIDE SEQUENCE [LARGE SCALE GENOMIC DNA]</scope>
    <source>
        <strain evidence="2 3">NCTC13079</strain>
    </source>
</reference>
<dbReference type="InterPro" id="IPR043129">
    <property type="entry name" value="ATPase_NBD"/>
</dbReference>
<keyword evidence="3" id="KW-1185">Reference proteome</keyword>
<gene>
    <name evidence="2" type="primary">nagK</name>
    <name evidence="2" type="ORF">NCTC13079_01195</name>
</gene>
<dbReference type="InterPro" id="IPR049874">
    <property type="entry name" value="ROK_cs"/>
</dbReference>
<dbReference type="KEGG" id="piv:NCTC13079_01195"/>
<dbReference type="AlphaFoldDB" id="A0A448V2P9"/>
<dbReference type="PANTHER" id="PTHR18964">
    <property type="entry name" value="ROK (REPRESSOR, ORF, KINASE) FAMILY"/>
    <property type="match status" value="1"/>
</dbReference>
<evidence type="ECO:0000313" key="3">
    <source>
        <dbReference type="Proteomes" id="UP000269544"/>
    </source>
</evidence>
<dbReference type="Pfam" id="PF00480">
    <property type="entry name" value="ROK"/>
    <property type="match status" value="1"/>
</dbReference>
<proteinExistence type="inferred from homology"/>
<dbReference type="RefSeq" id="WP_126465752.1">
    <property type="nucleotide sequence ID" value="NZ_JAUSWF010000008.1"/>
</dbReference>
<dbReference type="InterPro" id="IPR000600">
    <property type="entry name" value="ROK"/>
</dbReference>
<dbReference type="SUPFAM" id="SSF53067">
    <property type="entry name" value="Actin-like ATPase domain"/>
    <property type="match status" value="1"/>
</dbReference>
<dbReference type="PANTHER" id="PTHR18964:SF149">
    <property type="entry name" value="BIFUNCTIONAL UDP-N-ACETYLGLUCOSAMINE 2-EPIMERASE_N-ACETYLMANNOSAMINE KINASE"/>
    <property type="match status" value="1"/>
</dbReference>
<organism evidence="2 3">
    <name type="scientific">Aedoeadaptatus ivorii</name>
    <dbReference type="NCBI Taxonomy" id="54006"/>
    <lineage>
        <taxon>Bacteria</taxon>
        <taxon>Bacillati</taxon>
        <taxon>Bacillota</taxon>
        <taxon>Tissierellia</taxon>
        <taxon>Tissierellales</taxon>
        <taxon>Peptoniphilaceae</taxon>
        <taxon>Aedoeadaptatus</taxon>
    </lineage>
</organism>
<dbReference type="OrthoDB" id="9795247at2"/>
<dbReference type="Gene3D" id="3.30.420.40">
    <property type="match status" value="2"/>
</dbReference>
<dbReference type="EMBL" id="LR134523">
    <property type="protein sequence ID" value="VEJ36004.1"/>
    <property type="molecule type" value="Genomic_DNA"/>
</dbReference>
<accession>A0A448V2P9</accession>
<evidence type="ECO:0000256" key="1">
    <source>
        <dbReference type="ARBA" id="ARBA00006479"/>
    </source>
</evidence>
<dbReference type="GO" id="GO:0045127">
    <property type="term" value="F:N-acetylglucosamine kinase activity"/>
    <property type="evidence" value="ECO:0007669"/>
    <property type="project" value="UniProtKB-EC"/>
</dbReference>
<keyword evidence="2" id="KW-0418">Kinase</keyword>
<keyword evidence="2" id="KW-0808">Transferase</keyword>
<dbReference type="EC" id="2.7.1.59" evidence="2"/>
<dbReference type="PROSITE" id="PS01125">
    <property type="entry name" value="ROK"/>
    <property type="match status" value="1"/>
</dbReference>
<sequence>MCNIGIDIGGTTIKLGVLNAAGALAAKRSVDTPDTPDGVADAIREAVSEFSVESLGISTAGTVDRKTLSLTDLGGNVNAWGHYPLKDALAARGVRLDALENDMNCALIGEMHGADAVAHTLWIGIGTGIGGAYYGEDGLFRGDRGHALEIGHTIVVRGGRRCSCGQRGCAEAYFSAGALKAARDAAGFSDTQAFLASEDPAARAYLEGLADFCIGLENTFDPARIVIGGGIAEYAPQIGRLLSELVRSRGNANCRGRIAVATKGNDAGMIGAALLGKAAREEAQ</sequence>
<comment type="similarity">
    <text evidence="1">Belongs to the ROK (NagC/XylR) family.</text>
</comment>
<protein>
    <submittedName>
        <fullName evidence="2">N-acetyl-D-glucosamine kinase</fullName>
        <ecNumber evidence="2">2.7.1.59</ecNumber>
    </submittedName>
</protein>
<name>A0A448V2P9_9FIRM</name>
<dbReference type="Proteomes" id="UP000269544">
    <property type="component" value="Chromosome"/>
</dbReference>